<keyword evidence="2" id="KW-0560">Oxidoreductase</keyword>
<dbReference type="PROSITE" id="PS51819">
    <property type="entry name" value="VOC"/>
    <property type="match status" value="1"/>
</dbReference>
<dbReference type="PANTHER" id="PTHR35006:SF2">
    <property type="entry name" value="GLYOXALASE FAMILY PROTEIN (AFU_ORTHOLOGUE AFUA_5G14830)"/>
    <property type="match status" value="1"/>
</dbReference>
<accession>A0A2P1PZ74</accession>
<dbReference type="KEGG" id="xba:C7S18_15655"/>
<dbReference type="EMBL" id="CP027860">
    <property type="protein sequence ID" value="AVQ00144.1"/>
    <property type="molecule type" value="Genomic_DNA"/>
</dbReference>
<reference evidence="2 3" key="1">
    <citation type="submission" date="2018-03" db="EMBL/GenBank/DDBJ databases">
        <title>Ahniella affigens gen. nov., sp. nov., a gammaproteobacterium isolated from sandy soil near a stream.</title>
        <authorList>
            <person name="Ko Y."/>
            <person name="Kim J.-H."/>
        </authorList>
    </citation>
    <scope>NUCLEOTIDE SEQUENCE [LARGE SCALE GENOMIC DNA]</scope>
    <source>
        <strain evidence="2 3">D13</strain>
    </source>
</reference>
<dbReference type="InterPro" id="IPR029068">
    <property type="entry name" value="Glyas_Bleomycin-R_OHBP_Dase"/>
</dbReference>
<proteinExistence type="predicted"/>
<dbReference type="Pfam" id="PF00903">
    <property type="entry name" value="Glyoxalase"/>
    <property type="match status" value="1"/>
</dbReference>
<dbReference type="Proteomes" id="UP000241074">
    <property type="component" value="Chromosome"/>
</dbReference>
<reference evidence="2 3" key="2">
    <citation type="submission" date="2018-03" db="EMBL/GenBank/DDBJ databases">
        <authorList>
            <person name="Keele B.F."/>
        </authorList>
    </citation>
    <scope>NUCLEOTIDE SEQUENCE [LARGE SCALE GENOMIC DNA]</scope>
    <source>
        <strain evidence="2 3">D13</strain>
    </source>
</reference>
<dbReference type="SUPFAM" id="SSF54593">
    <property type="entry name" value="Glyoxalase/Bleomycin resistance protein/Dihydroxybiphenyl dioxygenase"/>
    <property type="match status" value="1"/>
</dbReference>
<evidence type="ECO:0000259" key="1">
    <source>
        <dbReference type="PROSITE" id="PS51819"/>
    </source>
</evidence>
<feature type="domain" description="VOC" evidence="1">
    <location>
        <begin position="1"/>
        <end position="123"/>
    </location>
</feature>
<dbReference type="Gene3D" id="3.10.180.10">
    <property type="entry name" value="2,3-Dihydroxybiphenyl 1,2-Dioxygenase, domain 1"/>
    <property type="match status" value="1"/>
</dbReference>
<dbReference type="CDD" id="cd07262">
    <property type="entry name" value="VOC_like"/>
    <property type="match status" value="1"/>
</dbReference>
<evidence type="ECO:0000313" key="3">
    <source>
        <dbReference type="Proteomes" id="UP000241074"/>
    </source>
</evidence>
<keyword evidence="2" id="KW-0223">Dioxygenase</keyword>
<dbReference type="OrthoDB" id="9800438at2"/>
<dbReference type="InterPro" id="IPR037523">
    <property type="entry name" value="VOC_core"/>
</dbReference>
<dbReference type="GO" id="GO:0051213">
    <property type="term" value="F:dioxygenase activity"/>
    <property type="evidence" value="ECO:0007669"/>
    <property type="project" value="UniProtKB-KW"/>
</dbReference>
<protein>
    <submittedName>
        <fullName evidence="2">Glyoxalase/bleomycin resistance/extradiol dioxygenase family protein</fullName>
    </submittedName>
</protein>
<evidence type="ECO:0000313" key="2">
    <source>
        <dbReference type="EMBL" id="AVQ00144.1"/>
    </source>
</evidence>
<dbReference type="PANTHER" id="PTHR35006">
    <property type="entry name" value="GLYOXALASE FAMILY PROTEIN (AFU_ORTHOLOGUE AFUA_5G14830)"/>
    <property type="match status" value="1"/>
</dbReference>
<name>A0A2P1PZ74_9GAMM</name>
<dbReference type="InterPro" id="IPR004360">
    <property type="entry name" value="Glyas_Fos-R_dOase_dom"/>
</dbReference>
<keyword evidence="3" id="KW-1185">Reference proteome</keyword>
<gene>
    <name evidence="2" type="ORF">C7S18_15655</name>
</gene>
<organism evidence="2 3">
    <name type="scientific">Ahniella affigens</name>
    <dbReference type="NCBI Taxonomy" id="2021234"/>
    <lineage>
        <taxon>Bacteria</taxon>
        <taxon>Pseudomonadati</taxon>
        <taxon>Pseudomonadota</taxon>
        <taxon>Gammaproteobacteria</taxon>
        <taxon>Lysobacterales</taxon>
        <taxon>Rhodanobacteraceae</taxon>
        <taxon>Ahniella</taxon>
    </lineage>
</organism>
<dbReference type="AlphaFoldDB" id="A0A2P1PZ74"/>
<sequence>MLDHVDFAVCDFGRSRLFYEAALLPLGLVPVVAFDEGEGRIGVGFGRDGVGCLFIGGGPPVAGRLHLALQAPSRPAVEAFHRAAIAAGGICHGPPGLRERYGPNYFAAYVKDPDGHVIEAVCRTAT</sequence>